<reference evidence="1 2" key="1">
    <citation type="submission" date="2015-07" db="EMBL/GenBank/DDBJ databases">
        <authorList>
            <consortium name="Pathogen Informatics"/>
        </authorList>
    </citation>
    <scope>NUCLEOTIDE SEQUENCE [LARGE SCALE GENOMIC DNA]</scope>
    <source>
        <strain evidence="1 2">A51</strain>
    </source>
</reference>
<dbReference type="AlphaFoldDB" id="A0A655X4M4"/>
<sequence>MQQTMYLHIHQHWFKTRFFNGMQTTVDHVFFGGIHLEGRRAAAGEAFFRHFDEIEAQLFNGEWRLMRKGLIDSKFQLALLKIAIYL</sequence>
<dbReference type="Proteomes" id="UP000044806">
    <property type="component" value="Unassembled WGS sequence"/>
</dbReference>
<name>A0A655X4M4_VIBCL</name>
<accession>A0A655X4M4</accession>
<evidence type="ECO:0000313" key="1">
    <source>
        <dbReference type="EMBL" id="CSA47843.1"/>
    </source>
</evidence>
<protein>
    <submittedName>
        <fullName evidence="1">Uncharacterized protein</fullName>
    </submittedName>
</protein>
<gene>
    <name evidence="1" type="ORF">ERS013165_01687</name>
</gene>
<evidence type="ECO:0000313" key="2">
    <source>
        <dbReference type="Proteomes" id="UP000044806"/>
    </source>
</evidence>
<organism evidence="1 2">
    <name type="scientific">Vibrio cholerae</name>
    <dbReference type="NCBI Taxonomy" id="666"/>
    <lineage>
        <taxon>Bacteria</taxon>
        <taxon>Pseudomonadati</taxon>
        <taxon>Pseudomonadota</taxon>
        <taxon>Gammaproteobacteria</taxon>
        <taxon>Vibrionales</taxon>
        <taxon>Vibrionaceae</taxon>
        <taxon>Vibrio</taxon>
    </lineage>
</organism>
<dbReference type="EMBL" id="CWOW01000007">
    <property type="protein sequence ID" value="CSA47843.1"/>
    <property type="molecule type" value="Genomic_DNA"/>
</dbReference>
<proteinExistence type="predicted"/>